<feature type="transmembrane region" description="Helical" evidence="1">
    <location>
        <begin position="5"/>
        <end position="25"/>
    </location>
</feature>
<dbReference type="Proteomes" id="UP000239866">
    <property type="component" value="Unassembled WGS sequence"/>
</dbReference>
<keyword evidence="3" id="KW-1185">Reference proteome</keyword>
<keyword evidence="1" id="KW-0472">Membrane</keyword>
<organism evidence="2 3">
    <name type="scientific">Marinobacter fuscus</name>
    <dbReference type="NCBI Taxonomy" id="2109942"/>
    <lineage>
        <taxon>Bacteria</taxon>
        <taxon>Pseudomonadati</taxon>
        <taxon>Pseudomonadota</taxon>
        <taxon>Gammaproteobacteria</taxon>
        <taxon>Pseudomonadales</taxon>
        <taxon>Marinobacteraceae</taxon>
        <taxon>Marinobacter</taxon>
    </lineage>
</organism>
<accession>A0A2T1KDL5</accession>
<name>A0A2T1KDL5_9GAMM</name>
<proteinExistence type="predicted"/>
<keyword evidence="1" id="KW-0812">Transmembrane</keyword>
<gene>
    <name evidence="2" type="ORF">C7H09_08560</name>
</gene>
<dbReference type="AlphaFoldDB" id="A0A2T1KDL5"/>
<reference evidence="2 3" key="1">
    <citation type="submission" date="2018-03" db="EMBL/GenBank/DDBJ databases">
        <title>Marinobacter brunus sp. nov., a marine bacterium of Gamma-proteobacteria isolated from the surface seawater of the South China Sea.</title>
        <authorList>
            <person name="Cheng H."/>
            <person name="Wu Y.-H."/>
            <person name="Xamxidin M."/>
            <person name="Xu X.-W."/>
        </authorList>
    </citation>
    <scope>NUCLEOTIDE SEQUENCE [LARGE SCALE GENOMIC DNA]</scope>
    <source>
        <strain evidence="2 3">NH169-3</strain>
    </source>
</reference>
<comment type="caution">
    <text evidence="2">The sequence shown here is derived from an EMBL/GenBank/DDBJ whole genome shotgun (WGS) entry which is preliminary data.</text>
</comment>
<keyword evidence="1" id="KW-1133">Transmembrane helix</keyword>
<evidence type="ECO:0000256" key="1">
    <source>
        <dbReference type="SAM" id="Phobius"/>
    </source>
</evidence>
<feature type="transmembrane region" description="Helical" evidence="1">
    <location>
        <begin position="45"/>
        <end position="65"/>
    </location>
</feature>
<evidence type="ECO:0000313" key="3">
    <source>
        <dbReference type="Proteomes" id="UP000239866"/>
    </source>
</evidence>
<dbReference type="EMBL" id="PXNP01000053">
    <property type="protein sequence ID" value="PSF08211.1"/>
    <property type="molecule type" value="Genomic_DNA"/>
</dbReference>
<evidence type="ECO:0000313" key="2">
    <source>
        <dbReference type="EMBL" id="PSF08211.1"/>
    </source>
</evidence>
<protein>
    <submittedName>
        <fullName evidence="2">Uncharacterized protein</fullName>
    </submittedName>
</protein>
<sequence length="69" mass="7322">MRAVVFSIVFAAVGLILCYGVFYIIGTIGGPFHQGEDDASRNIRIFLLASAGSIIAGGLTGFMLGRSRR</sequence>